<dbReference type="InterPro" id="IPR000594">
    <property type="entry name" value="ThiF_NAD_FAD-bd"/>
</dbReference>
<dbReference type="PANTHER" id="PTHR10953:SF102">
    <property type="entry name" value="ADENYLYLTRANSFERASE AND SULFURTRANSFERASE MOCS3"/>
    <property type="match status" value="1"/>
</dbReference>
<dbReference type="GO" id="GO:0032446">
    <property type="term" value="P:protein modification by small protein conjugation"/>
    <property type="evidence" value="ECO:0007669"/>
    <property type="project" value="TreeGrafter"/>
</dbReference>
<organism evidence="2 3">
    <name type="scientific">Candidatus Promineifilum breve</name>
    <dbReference type="NCBI Taxonomy" id="1806508"/>
    <lineage>
        <taxon>Bacteria</taxon>
        <taxon>Bacillati</taxon>
        <taxon>Chloroflexota</taxon>
        <taxon>Ardenticatenia</taxon>
        <taxon>Candidatus Promineifilales</taxon>
        <taxon>Candidatus Promineifilaceae</taxon>
        <taxon>Candidatus Promineifilum</taxon>
    </lineage>
</organism>
<dbReference type="KEGG" id="pbf:CFX0092_A3376"/>
<dbReference type="Gene3D" id="3.40.50.720">
    <property type="entry name" value="NAD(P)-binding Rossmann-like Domain"/>
    <property type="match status" value="1"/>
</dbReference>
<reference evidence="2" key="1">
    <citation type="submission" date="2016-01" db="EMBL/GenBank/DDBJ databases">
        <authorList>
            <person name="Mcilroy J.S."/>
            <person name="Karst M S."/>
            <person name="Albertsen M."/>
        </authorList>
    </citation>
    <scope>NUCLEOTIDE SEQUENCE</scope>
    <source>
        <strain evidence="2">Cfx-K</strain>
    </source>
</reference>
<dbReference type="Proteomes" id="UP000215027">
    <property type="component" value="Chromosome I"/>
</dbReference>
<dbReference type="SUPFAM" id="SSF69572">
    <property type="entry name" value="Activating enzymes of the ubiquitin-like proteins"/>
    <property type="match status" value="1"/>
</dbReference>
<dbReference type="EMBL" id="LN890655">
    <property type="protein sequence ID" value="CUS05254.2"/>
    <property type="molecule type" value="Genomic_DNA"/>
</dbReference>
<keyword evidence="3" id="KW-1185">Reference proteome</keyword>
<evidence type="ECO:0000313" key="2">
    <source>
        <dbReference type="EMBL" id="CUS05254.2"/>
    </source>
</evidence>
<proteinExistence type="predicted"/>
<dbReference type="AlphaFoldDB" id="A0A160T5N0"/>
<evidence type="ECO:0000313" key="3">
    <source>
        <dbReference type="Proteomes" id="UP000215027"/>
    </source>
</evidence>
<feature type="domain" description="THIF-type NAD/FAD binding fold" evidence="1">
    <location>
        <begin position="27"/>
        <end position="246"/>
    </location>
</feature>
<gene>
    <name evidence="2" type="ORF">CFX0092_A3376</name>
</gene>
<dbReference type="GO" id="GO:0008641">
    <property type="term" value="F:ubiquitin-like modifier activating enzyme activity"/>
    <property type="evidence" value="ECO:0007669"/>
    <property type="project" value="InterPro"/>
</dbReference>
<dbReference type="GO" id="GO:0016779">
    <property type="term" value="F:nucleotidyltransferase activity"/>
    <property type="evidence" value="ECO:0007669"/>
    <property type="project" value="TreeGrafter"/>
</dbReference>
<accession>A0A160T5N0</accession>
<name>A0A160T5N0_9CHLR</name>
<dbReference type="PANTHER" id="PTHR10953">
    <property type="entry name" value="UBIQUITIN-ACTIVATING ENZYME E1"/>
    <property type="match status" value="1"/>
</dbReference>
<dbReference type="GO" id="GO:0005737">
    <property type="term" value="C:cytoplasm"/>
    <property type="evidence" value="ECO:0007669"/>
    <property type="project" value="TreeGrafter"/>
</dbReference>
<dbReference type="OrthoDB" id="9800872at2"/>
<dbReference type="RefSeq" id="WP_095044491.1">
    <property type="nucleotide sequence ID" value="NZ_LN890655.1"/>
</dbReference>
<dbReference type="GO" id="GO:0004792">
    <property type="term" value="F:thiosulfate-cyanide sulfurtransferase activity"/>
    <property type="evidence" value="ECO:0007669"/>
    <property type="project" value="TreeGrafter"/>
</dbReference>
<dbReference type="InterPro" id="IPR045886">
    <property type="entry name" value="ThiF/MoeB/HesA"/>
</dbReference>
<sequence length="393" mass="43477">MTEAETIVITDPDSDRYHTFGYISWWQQEVVRNATVLVIGAGALGNEVIKNLTLMGIGNLLIADFDTIEDSNLSRSVLFRAGDRGRRKVDAAAEAAKAINPDVKVKAWHGDINFEMGLGVFRHVDAIIGCLDNREARLSINRFSWAVDRPWVDGAIQELMGIVRVFRPGEGACYECTLTDLDYQIINLRYSCPLLARQDILMGKVPTTPTSASIVAAFQTQEALKLLHDMEVQPGKALMINGLTNDIYITEYPVKEFCMSHSRLEPIVELPEATAEGTTLAGLLATARERLGPEAVLEFDSELVVSMDCGACGQNEPIFQRMARLYEDAAVCPNCGAKREMRLTHRISGEEEFLDRTLAGVDVPPLGIIRARNGGERVYYELTGDKATFLQFA</sequence>
<evidence type="ECO:0000259" key="1">
    <source>
        <dbReference type="Pfam" id="PF00899"/>
    </source>
</evidence>
<dbReference type="Pfam" id="PF00899">
    <property type="entry name" value="ThiF"/>
    <property type="match status" value="1"/>
</dbReference>
<protein>
    <submittedName>
        <fullName evidence="2">UBA/THIF-type NAD/FAD binding protein</fullName>
    </submittedName>
</protein>
<dbReference type="InterPro" id="IPR035985">
    <property type="entry name" value="Ubiquitin-activating_enz"/>
</dbReference>